<protein>
    <submittedName>
        <fullName evidence="2">Uncharacterized protein</fullName>
    </submittedName>
</protein>
<feature type="region of interest" description="Disordered" evidence="1">
    <location>
        <begin position="1"/>
        <end position="22"/>
    </location>
</feature>
<dbReference type="AlphaFoldDB" id="J7L8K4"/>
<proteinExistence type="predicted"/>
<dbReference type="EMBL" id="CP003788">
    <property type="protein sequence ID" value="AFR09993.1"/>
    <property type="molecule type" value="Genomic_DNA"/>
</dbReference>
<evidence type="ECO:0000313" key="2">
    <source>
        <dbReference type="EMBL" id="AFR09993.1"/>
    </source>
</evidence>
<sequence length="48" mass="5337">MTHTLEPGSVNRRHPADLRLRDPLATENGNVVLSSLSATVLSCEERRH</sequence>
<evidence type="ECO:0000256" key="1">
    <source>
        <dbReference type="SAM" id="MobiDB-lite"/>
    </source>
</evidence>
<dbReference type="PATRIC" id="fig|1205910.3.peg.2594"/>
<accession>J7L8K4</accession>
<name>J7L8K4_NOCAA</name>
<dbReference type="STRING" id="1205910.B005_2744"/>
<organism evidence="2 3">
    <name type="scientific">Nocardiopsis alba (strain ATCC BAA-2165 / BE74)</name>
    <dbReference type="NCBI Taxonomy" id="1205910"/>
    <lineage>
        <taxon>Bacteria</taxon>
        <taxon>Bacillati</taxon>
        <taxon>Actinomycetota</taxon>
        <taxon>Actinomycetes</taxon>
        <taxon>Streptosporangiales</taxon>
        <taxon>Nocardiopsidaceae</taxon>
        <taxon>Nocardiopsis</taxon>
    </lineage>
</organism>
<reference evidence="2 3" key="1">
    <citation type="journal article" date="2012" name="J. Bacteriol.">
        <title>Whole-Genome Sequence of Nocardiopsis alba Strain ATCC BAA-2165, Associated with Honeybees.</title>
        <authorList>
            <person name="Qiao J."/>
            <person name="Chen L."/>
            <person name="Li Y."/>
            <person name="Wang J."/>
            <person name="Zhang W."/>
            <person name="Chen S."/>
        </authorList>
    </citation>
    <scope>NUCLEOTIDE SEQUENCE [LARGE SCALE GENOMIC DNA]</scope>
    <source>
        <strain evidence="3">ATCC BAA-2165 / BE74</strain>
    </source>
</reference>
<gene>
    <name evidence="2" type="ordered locus">B005_2744</name>
</gene>
<dbReference type="KEGG" id="nal:B005_2744"/>
<dbReference type="HOGENOM" id="CLU_3155428_0_0_11"/>
<reference evidence="3" key="2">
    <citation type="submission" date="2012-08" db="EMBL/GenBank/DDBJ databases">
        <title>Whole-genome sequence of Nocardiopsis alba strain ATCC BAA-2165 associated with honeybees.</title>
        <authorList>
            <person name="Qiao J."/>
            <person name="Chen L."/>
            <person name="Li Y."/>
            <person name="Wang J."/>
            <person name="Zhang W."/>
            <person name="Chen S."/>
        </authorList>
    </citation>
    <scope>NUCLEOTIDE SEQUENCE [LARGE SCALE GENOMIC DNA]</scope>
    <source>
        <strain evidence="3">ATCC BAA-2165 / BE74</strain>
    </source>
</reference>
<dbReference type="Proteomes" id="UP000003779">
    <property type="component" value="Chromosome"/>
</dbReference>
<evidence type="ECO:0000313" key="3">
    <source>
        <dbReference type="Proteomes" id="UP000003779"/>
    </source>
</evidence>